<evidence type="ECO:0000313" key="2">
    <source>
        <dbReference type="Proteomes" id="UP000291933"/>
    </source>
</evidence>
<comment type="caution">
    <text evidence="1">The sequence shown here is derived from an EMBL/GenBank/DDBJ whole genome shotgun (WGS) entry which is preliminary data.</text>
</comment>
<accession>A0A4Q9KNE3</accession>
<sequence length="131" mass="14207">MVGFTEEGERVAGWAEVAYESIRAINHLTSHCPIPAPTAYRILGDLKGVGHLLPQALEQLARGLQASLEAFDVYDHRGHPGESVAEAIGLLCRAARKAADLGQLLEDAQAAISEQGYRQFDETTPELPGEW</sequence>
<evidence type="ECO:0000313" key="1">
    <source>
        <dbReference type="EMBL" id="TBT96082.1"/>
    </source>
</evidence>
<gene>
    <name evidence="1" type="ORF">ET996_02760</name>
</gene>
<organism evidence="1 2">
    <name type="scientific">Propioniciclava tarda</name>
    <dbReference type="NCBI Taxonomy" id="433330"/>
    <lineage>
        <taxon>Bacteria</taxon>
        <taxon>Bacillati</taxon>
        <taxon>Actinomycetota</taxon>
        <taxon>Actinomycetes</taxon>
        <taxon>Propionibacteriales</taxon>
        <taxon>Propionibacteriaceae</taxon>
        <taxon>Propioniciclava</taxon>
    </lineage>
</organism>
<keyword evidence="2" id="KW-1185">Reference proteome</keyword>
<dbReference type="EMBL" id="SDMR01000002">
    <property type="protein sequence ID" value="TBT96082.1"/>
    <property type="molecule type" value="Genomic_DNA"/>
</dbReference>
<reference evidence="1 2" key="1">
    <citation type="submission" date="2019-01" db="EMBL/GenBank/DDBJ databases">
        <title>Lactibacter flavus gen. nov., sp. nov., a novel bacterium of the family Propionibacteriaceae isolated from raw milk and dairy products.</title>
        <authorList>
            <person name="Huptas C."/>
            <person name="Wenning M."/>
            <person name="Breitenwieser F."/>
            <person name="Doll E."/>
            <person name="Von Neubeck M."/>
            <person name="Busse H.-J."/>
            <person name="Scherer S."/>
        </authorList>
    </citation>
    <scope>NUCLEOTIDE SEQUENCE [LARGE SCALE GENOMIC DNA]</scope>
    <source>
        <strain evidence="1 2">DSM 22130</strain>
    </source>
</reference>
<dbReference type="AlphaFoldDB" id="A0A4Q9KNE3"/>
<dbReference type="OrthoDB" id="9797653at2"/>
<protein>
    <submittedName>
        <fullName evidence="1">Uncharacterized protein</fullName>
    </submittedName>
</protein>
<dbReference type="Proteomes" id="UP000291933">
    <property type="component" value="Unassembled WGS sequence"/>
</dbReference>
<name>A0A4Q9KNE3_PROTD</name>
<proteinExistence type="predicted"/>